<evidence type="ECO:0000313" key="1">
    <source>
        <dbReference type="EMBL" id="OEH85489.1"/>
    </source>
</evidence>
<dbReference type="Proteomes" id="UP000095255">
    <property type="component" value="Unassembled WGS sequence"/>
</dbReference>
<dbReference type="InterPro" id="IPR029044">
    <property type="entry name" value="Nucleotide-diphossugar_trans"/>
</dbReference>
<dbReference type="EMBL" id="MJAT01000022">
    <property type="protein sequence ID" value="OEH85489.1"/>
    <property type="molecule type" value="Genomic_DNA"/>
</dbReference>
<sequence length="262" mass="30168">MFGNSEKKICATIEARMTSTRLPGKVMLDIAGKPVIQHIIERLRRSKYLDEIVVATTTNYEDDVLVKLCEEIGCKYYRGSENDVLLRVLQAAQSVSGDIIVEITGDCPFADWRHVDTLIAKFFSGDYDYVSNTIERTFPDGFDVQVFPTSVLNEVNTLTSCPVDHEHVSLFIYSNADRYKLLNWYAPSNLNYPDIEVTLDTKEDYKLISTIYEALYYKDQDFSADEVVEYLLQNPQLLKITETITRKNPYQEKAMRGTEYDR</sequence>
<keyword evidence="2" id="KW-1185">Reference proteome</keyword>
<dbReference type="CDD" id="cd02518">
    <property type="entry name" value="GT2_SpsF"/>
    <property type="match status" value="1"/>
</dbReference>
<dbReference type="STRING" id="1390249.BHU72_05225"/>
<proteinExistence type="predicted"/>
<organism evidence="1 2">
    <name type="scientific">Desulfuribacillus stibiiarsenatis</name>
    <dbReference type="NCBI Taxonomy" id="1390249"/>
    <lineage>
        <taxon>Bacteria</taxon>
        <taxon>Bacillati</taxon>
        <taxon>Bacillota</taxon>
        <taxon>Desulfuribacillia</taxon>
        <taxon>Desulfuribacillales</taxon>
        <taxon>Desulfuribacillaceae</taxon>
        <taxon>Desulfuribacillus</taxon>
    </lineage>
</organism>
<name>A0A1E5L675_9FIRM</name>
<evidence type="ECO:0008006" key="3">
    <source>
        <dbReference type="Google" id="ProtNLM"/>
    </source>
</evidence>
<protein>
    <recommendedName>
        <fullName evidence="3">Spore coat biosynthesis protein F</fullName>
    </recommendedName>
</protein>
<dbReference type="Pfam" id="PF02348">
    <property type="entry name" value="CTP_transf_3"/>
    <property type="match status" value="1"/>
</dbReference>
<comment type="caution">
    <text evidence="1">The sequence shown here is derived from an EMBL/GenBank/DDBJ whole genome shotgun (WGS) entry which is preliminary data.</text>
</comment>
<dbReference type="GO" id="GO:0005829">
    <property type="term" value="C:cytosol"/>
    <property type="evidence" value="ECO:0007669"/>
    <property type="project" value="TreeGrafter"/>
</dbReference>
<dbReference type="AlphaFoldDB" id="A0A1E5L675"/>
<dbReference type="SUPFAM" id="SSF53448">
    <property type="entry name" value="Nucleotide-diphospho-sugar transferases"/>
    <property type="match status" value="1"/>
</dbReference>
<dbReference type="PANTHER" id="PTHR42866">
    <property type="entry name" value="3-DEOXY-MANNO-OCTULOSONATE CYTIDYLYLTRANSFERASE"/>
    <property type="match status" value="1"/>
</dbReference>
<dbReference type="PANTHER" id="PTHR42866:SF1">
    <property type="entry name" value="SPORE COAT POLYSACCHARIDE BIOSYNTHESIS PROTEIN SPSF"/>
    <property type="match status" value="1"/>
</dbReference>
<reference evidence="1 2" key="1">
    <citation type="submission" date="2016-09" db="EMBL/GenBank/DDBJ databases">
        <title>Desulfuribacillus arsenicus sp. nov., an obligately anaerobic, dissimilatory arsenic- and antimonate-reducing bacterium isolated from anoxic sediments.</title>
        <authorList>
            <person name="Abin C.A."/>
            <person name="Hollibaugh J.T."/>
        </authorList>
    </citation>
    <scope>NUCLEOTIDE SEQUENCE [LARGE SCALE GENOMIC DNA]</scope>
    <source>
        <strain evidence="1 2">MLFW-2</strain>
    </source>
</reference>
<dbReference type="OrthoDB" id="9815559at2"/>
<evidence type="ECO:0000313" key="2">
    <source>
        <dbReference type="Proteomes" id="UP000095255"/>
    </source>
</evidence>
<dbReference type="InterPro" id="IPR003329">
    <property type="entry name" value="Cytidylyl_trans"/>
</dbReference>
<dbReference type="Gene3D" id="3.90.550.10">
    <property type="entry name" value="Spore Coat Polysaccharide Biosynthesis Protein SpsA, Chain A"/>
    <property type="match status" value="1"/>
</dbReference>
<gene>
    <name evidence="1" type="ORF">BHU72_05225</name>
</gene>
<dbReference type="RefSeq" id="WP_069702316.1">
    <property type="nucleotide sequence ID" value="NZ_MJAT01000022.1"/>
</dbReference>
<accession>A0A1E5L675</accession>